<evidence type="ECO:0000313" key="4">
    <source>
        <dbReference type="Proteomes" id="UP001396898"/>
    </source>
</evidence>
<dbReference type="Proteomes" id="UP001396898">
    <property type="component" value="Unassembled WGS sequence"/>
</dbReference>
<reference evidence="3 4" key="1">
    <citation type="submission" date="2023-01" db="EMBL/GenBank/DDBJ databases">
        <title>Analysis of 21 Apiospora genomes using comparative genomics revels a genus with tremendous synthesis potential of carbohydrate active enzymes and secondary metabolites.</title>
        <authorList>
            <person name="Sorensen T."/>
        </authorList>
    </citation>
    <scope>NUCLEOTIDE SEQUENCE [LARGE SCALE GENOMIC DNA]</scope>
    <source>
        <strain evidence="3 4">CBS 20057</strain>
    </source>
</reference>
<feature type="domain" description="2EXR" evidence="2">
    <location>
        <begin position="11"/>
        <end position="84"/>
    </location>
</feature>
<name>A0ABR1SJF5_9PEZI</name>
<feature type="region of interest" description="Disordered" evidence="1">
    <location>
        <begin position="291"/>
        <end position="312"/>
    </location>
</feature>
<keyword evidence="4" id="KW-1185">Reference proteome</keyword>
<dbReference type="Pfam" id="PF20150">
    <property type="entry name" value="2EXR"/>
    <property type="match status" value="1"/>
</dbReference>
<accession>A0ABR1SJF5</accession>
<sequence>MATNEITPPGFALFGHLPPELRLLIWKEALAVDCVWAAVLAERETSRMDGRRSYPIEARFRMRLVGPSPPHLVGQTCHEARATMKAVFGRPFRGPRGPKLIVGDEQLSPSNDGGARERGAAGEDEEGEEEGPYYWLNPATTVLVLHNPKETRRLLDGFAPGELARLRHLAVFWAHWAAIAALNARLRRDCPNLQTLIVEKGRLCYEKLPDHLRYPALDAPTAERYARLARPGAGVVGDHGPESREFRARTWVWETEGAEGAEKEGGGEDGGEQVEKGECVSTAPRIHLLTDLGTMADSGRKKQTRVYEEDSL</sequence>
<dbReference type="EMBL" id="JAQQWI010000006">
    <property type="protein sequence ID" value="KAK8033860.1"/>
    <property type="molecule type" value="Genomic_DNA"/>
</dbReference>
<dbReference type="InterPro" id="IPR045518">
    <property type="entry name" value="2EXR"/>
</dbReference>
<evidence type="ECO:0000259" key="2">
    <source>
        <dbReference type="Pfam" id="PF20150"/>
    </source>
</evidence>
<feature type="compositionally biased region" description="Acidic residues" evidence="1">
    <location>
        <begin position="122"/>
        <end position="131"/>
    </location>
</feature>
<organism evidence="3 4">
    <name type="scientific">Apiospora marii</name>
    <dbReference type="NCBI Taxonomy" id="335849"/>
    <lineage>
        <taxon>Eukaryota</taxon>
        <taxon>Fungi</taxon>
        <taxon>Dikarya</taxon>
        <taxon>Ascomycota</taxon>
        <taxon>Pezizomycotina</taxon>
        <taxon>Sordariomycetes</taxon>
        <taxon>Xylariomycetidae</taxon>
        <taxon>Amphisphaeriales</taxon>
        <taxon>Apiosporaceae</taxon>
        <taxon>Apiospora</taxon>
    </lineage>
</organism>
<comment type="caution">
    <text evidence="3">The sequence shown here is derived from an EMBL/GenBank/DDBJ whole genome shotgun (WGS) entry which is preliminary data.</text>
</comment>
<feature type="region of interest" description="Disordered" evidence="1">
    <location>
        <begin position="257"/>
        <end position="278"/>
    </location>
</feature>
<gene>
    <name evidence="3" type="ORF">PG991_003258</name>
</gene>
<evidence type="ECO:0000256" key="1">
    <source>
        <dbReference type="SAM" id="MobiDB-lite"/>
    </source>
</evidence>
<feature type="region of interest" description="Disordered" evidence="1">
    <location>
        <begin position="100"/>
        <end position="131"/>
    </location>
</feature>
<proteinExistence type="predicted"/>
<protein>
    <recommendedName>
        <fullName evidence="2">2EXR domain-containing protein</fullName>
    </recommendedName>
</protein>
<evidence type="ECO:0000313" key="3">
    <source>
        <dbReference type="EMBL" id="KAK8033860.1"/>
    </source>
</evidence>